<comment type="caution">
    <text evidence="1">The sequence shown here is derived from an EMBL/GenBank/DDBJ whole genome shotgun (WGS) entry which is preliminary data.</text>
</comment>
<name>A0A372ZN29_9ACTN</name>
<accession>A0A372ZN29</accession>
<sequence length="91" mass="9417">MTRKRNKRVPIPCADGVPRPARRPALPWPFVAGQSSVTAVTAGQVAVVIVVVVLTVALTAALVATGMSAGVALELTTGGWLLASRMQRGRA</sequence>
<evidence type="ECO:0000313" key="2">
    <source>
        <dbReference type="Proteomes" id="UP000263377"/>
    </source>
</evidence>
<dbReference type="AlphaFoldDB" id="A0A372ZN29"/>
<reference evidence="1 2" key="1">
    <citation type="submission" date="2018-08" db="EMBL/GenBank/DDBJ databases">
        <title>Diversity &amp; Physiological Properties of Lignin-Decomposing Actinobacteria from Soil.</title>
        <authorList>
            <person name="Roh S.G."/>
            <person name="Kim S.B."/>
        </authorList>
    </citation>
    <scope>NUCLEOTIDE SEQUENCE [LARGE SCALE GENOMIC DNA]</scope>
    <source>
        <strain evidence="1 2">MMS17-GH009</strain>
    </source>
</reference>
<gene>
    <name evidence="1" type="ORF">DR950_01460</name>
</gene>
<dbReference type="RefSeq" id="WP_117485175.1">
    <property type="nucleotide sequence ID" value="NZ_QVIG01000001.1"/>
</dbReference>
<dbReference type="EMBL" id="QVIG01000001">
    <property type="protein sequence ID" value="RGD56637.1"/>
    <property type="molecule type" value="Genomic_DNA"/>
</dbReference>
<organism evidence="1 2">
    <name type="scientific">Kitasatospora xanthocidica</name>
    <dbReference type="NCBI Taxonomy" id="83382"/>
    <lineage>
        <taxon>Bacteria</taxon>
        <taxon>Bacillati</taxon>
        <taxon>Actinomycetota</taxon>
        <taxon>Actinomycetes</taxon>
        <taxon>Kitasatosporales</taxon>
        <taxon>Streptomycetaceae</taxon>
        <taxon>Kitasatospora</taxon>
    </lineage>
</organism>
<dbReference type="Proteomes" id="UP000263377">
    <property type="component" value="Unassembled WGS sequence"/>
</dbReference>
<evidence type="ECO:0000313" key="1">
    <source>
        <dbReference type="EMBL" id="RGD56637.1"/>
    </source>
</evidence>
<protein>
    <submittedName>
        <fullName evidence="1">Uncharacterized protein</fullName>
    </submittedName>
</protein>
<proteinExistence type="predicted"/>
<keyword evidence="2" id="KW-1185">Reference proteome</keyword>